<dbReference type="EnsemblFungi" id="CEF83212">
    <property type="protein sequence ID" value="CEF83212"/>
    <property type="gene ID" value="FGRRES_15417"/>
</dbReference>
<accession>A0A098DPC3</accession>
<reference evidence="1 3" key="3">
    <citation type="journal article" date="2015" name="BMC Genomics">
        <title>The completed genome sequence of the pathogenic ascomycete fungus Fusarium graminearum.</title>
        <authorList>
            <person name="King R."/>
            <person name="Urban M."/>
            <person name="Hammond-Kosack M.C."/>
            <person name="Hassani-Pak K."/>
            <person name="Hammond-Kosack K.E."/>
        </authorList>
    </citation>
    <scope>NUCLEOTIDE SEQUENCE [LARGE SCALE GENOMIC DNA]</scope>
    <source>
        <strain evidence="3">ATCC MYA-4620 / CBS 123657 / FGSC 9075 / NRRL 31084 / PH-1</strain>
        <strain evidence="1">PH-1</strain>
    </source>
</reference>
<evidence type="ECO:0000313" key="3">
    <source>
        <dbReference type="Proteomes" id="UP000070720"/>
    </source>
</evidence>
<gene>
    <name evidence="1" type="ORF">FGRAMPH1_01T24239</name>
</gene>
<reference evidence="2 3" key="1">
    <citation type="journal article" date="2007" name="Science">
        <title>The Fusarium graminearum genome reveals a link between localized polymorphism and pathogen specialization.</title>
        <authorList>
            <person name="Cuomo C.A."/>
            <person name="Gueldener U."/>
            <person name="Xu J.-R."/>
            <person name="Trail F."/>
            <person name="Turgeon B.G."/>
            <person name="Di Pietro A."/>
            <person name="Walton J.D."/>
            <person name="Ma L.-J."/>
            <person name="Baker S.E."/>
            <person name="Rep M."/>
            <person name="Adam G."/>
            <person name="Antoniw J."/>
            <person name="Baldwin T."/>
            <person name="Calvo S.E."/>
            <person name="Chang Y.-L."/>
            <person name="DeCaprio D."/>
            <person name="Gale L.R."/>
            <person name="Gnerre S."/>
            <person name="Goswami R.S."/>
            <person name="Hammond-Kosack K."/>
            <person name="Harris L.J."/>
            <person name="Hilburn K."/>
            <person name="Kennell J.C."/>
            <person name="Kroken S."/>
            <person name="Magnuson J.K."/>
            <person name="Mannhaupt G."/>
            <person name="Mauceli E.W."/>
            <person name="Mewes H.-W."/>
            <person name="Mitterbauer R."/>
            <person name="Muehlbauer G."/>
            <person name="Muensterkoetter M."/>
            <person name="Nelson D."/>
            <person name="O'Donnell K."/>
            <person name="Ouellet T."/>
            <person name="Qi W."/>
            <person name="Quesneville H."/>
            <person name="Roncero M.I.G."/>
            <person name="Seong K.-Y."/>
            <person name="Tetko I.V."/>
            <person name="Urban M."/>
            <person name="Waalwijk C."/>
            <person name="Ward T.J."/>
            <person name="Yao J."/>
            <person name="Birren B.W."/>
            <person name="Kistler H.C."/>
        </authorList>
    </citation>
    <scope>NUCLEOTIDE SEQUENCE [LARGE SCALE GENOMIC DNA]</scope>
    <source>
        <strain evidence="3">ATCC MYA-4620 / CBS 123657 / FGSC 9075 / NRRL 31084 / PH-1</strain>
        <strain evidence="2">PH-1 / ATCC MYA-4620 / FGSC 9075 / NRRL 31084</strain>
    </source>
</reference>
<reference evidence="2" key="4">
    <citation type="submission" date="2017-01" db="UniProtKB">
        <authorList>
            <consortium name="EnsemblFungi"/>
        </authorList>
    </citation>
    <scope>IDENTIFICATION</scope>
    <source>
        <strain evidence="2">PH-1 / ATCC MYA-4620 / FGSC 9075 / NRRL 31084</strain>
    </source>
</reference>
<proteinExistence type="predicted"/>
<protein>
    <submittedName>
        <fullName evidence="1">Chromosome 4, complete genome</fullName>
    </submittedName>
</protein>
<dbReference type="VEuPathDB" id="FungiDB:FGRAMPH1_01G24239"/>
<dbReference type="Proteomes" id="UP000070720">
    <property type="component" value="Chromosome 4"/>
</dbReference>
<dbReference type="InParanoid" id="A0A098DPC3"/>
<dbReference type="EMBL" id="HG970335">
    <property type="protein sequence ID" value="CEF83212.1"/>
    <property type="molecule type" value="Genomic_DNA"/>
</dbReference>
<name>A0A098DPC3_GIBZE</name>
<reference evidence="2 3" key="2">
    <citation type="journal article" date="2010" name="Nature">
        <title>Comparative genomics reveals mobile pathogenicity chromosomes in Fusarium.</title>
        <authorList>
            <person name="Ma L.J."/>
            <person name="van der Does H.C."/>
            <person name="Borkovich K.A."/>
            <person name="Coleman J.J."/>
            <person name="Daboussi M.J."/>
            <person name="Di Pietro A."/>
            <person name="Dufresne M."/>
            <person name="Freitag M."/>
            <person name="Grabherr M."/>
            <person name="Henrissat B."/>
            <person name="Houterman P.M."/>
            <person name="Kang S."/>
            <person name="Shim W.B."/>
            <person name="Woloshuk C."/>
            <person name="Xie X."/>
            <person name="Xu J.R."/>
            <person name="Antoniw J."/>
            <person name="Baker S.E."/>
            <person name="Bluhm B.H."/>
            <person name="Breakspear A."/>
            <person name="Brown D.W."/>
            <person name="Butchko R.A."/>
            <person name="Chapman S."/>
            <person name="Coulson R."/>
            <person name="Coutinho P.M."/>
            <person name="Danchin E.G."/>
            <person name="Diener A."/>
            <person name="Gale L.R."/>
            <person name="Gardiner D.M."/>
            <person name="Goff S."/>
            <person name="Hammond-Kosack K.E."/>
            <person name="Hilburn K."/>
            <person name="Hua-Van A."/>
            <person name="Jonkers W."/>
            <person name="Kazan K."/>
            <person name="Kodira C.D."/>
            <person name="Koehrsen M."/>
            <person name="Kumar L."/>
            <person name="Lee Y.H."/>
            <person name="Li L."/>
            <person name="Manners J.M."/>
            <person name="Miranda-Saavedra D."/>
            <person name="Mukherjee M."/>
            <person name="Park G."/>
            <person name="Park J."/>
            <person name="Park S.Y."/>
            <person name="Proctor R.H."/>
            <person name="Regev A."/>
            <person name="Ruiz-Roldan M.C."/>
            <person name="Sain D."/>
            <person name="Sakthikumar S."/>
            <person name="Sykes S."/>
            <person name="Schwartz D.C."/>
            <person name="Turgeon B.G."/>
            <person name="Wapinski I."/>
            <person name="Yoder O."/>
            <person name="Young S."/>
            <person name="Zeng Q."/>
            <person name="Zhou S."/>
            <person name="Galagan J."/>
            <person name="Cuomo C.A."/>
            <person name="Kistler H.C."/>
            <person name="Rep M."/>
        </authorList>
    </citation>
    <scope>GENOME REANNOTATION</scope>
    <source>
        <strain evidence="3">ATCC MYA-4620 / CBS 123657 / FGSC 9075 / NRRL 31084 / PH-1</strain>
        <strain evidence="2">PH-1 / ATCC MYA-4620 / FGSC 9075 / NRRL 31084</strain>
    </source>
</reference>
<evidence type="ECO:0000313" key="1">
    <source>
        <dbReference type="EMBL" id="CEF83212.1"/>
    </source>
</evidence>
<organism evidence="1 3">
    <name type="scientific">Gibberella zeae (strain ATCC MYA-4620 / CBS 123657 / FGSC 9075 / NRRL 31084 / PH-1)</name>
    <name type="common">Wheat head blight fungus</name>
    <name type="synonym">Fusarium graminearum</name>
    <dbReference type="NCBI Taxonomy" id="229533"/>
    <lineage>
        <taxon>Eukaryota</taxon>
        <taxon>Fungi</taxon>
        <taxon>Dikarya</taxon>
        <taxon>Ascomycota</taxon>
        <taxon>Pezizomycotina</taxon>
        <taxon>Sordariomycetes</taxon>
        <taxon>Hypocreomycetidae</taxon>
        <taxon>Hypocreales</taxon>
        <taxon>Nectriaceae</taxon>
        <taxon>Fusarium</taxon>
    </lineage>
</organism>
<dbReference type="AlphaFoldDB" id="A0A098DPC3"/>
<sequence>MTSQSYFHGKLPLSGIRWPNNFILYAFSGQFFWNPKAKIGTALRDQMCGQHIATVDPVYKSI</sequence>
<accession>A0A0E0S9U9</accession>
<keyword evidence="3" id="KW-1185">Reference proteome</keyword>
<evidence type="ECO:0000313" key="2">
    <source>
        <dbReference type="EnsemblFungi" id="CEF83212"/>
    </source>
</evidence>